<organism evidence="1 2">
    <name type="scientific">Schistosoma japonicum</name>
    <name type="common">Blood fluke</name>
    <dbReference type="NCBI Taxonomy" id="6182"/>
    <lineage>
        <taxon>Eukaryota</taxon>
        <taxon>Metazoa</taxon>
        <taxon>Spiralia</taxon>
        <taxon>Lophotrochozoa</taxon>
        <taxon>Platyhelminthes</taxon>
        <taxon>Trematoda</taxon>
        <taxon>Digenea</taxon>
        <taxon>Strigeidida</taxon>
        <taxon>Schistosomatoidea</taxon>
        <taxon>Schistosomatidae</taxon>
        <taxon>Schistosoma</taxon>
    </lineage>
</organism>
<feature type="non-terminal residue" evidence="1">
    <location>
        <position position="1"/>
    </location>
</feature>
<gene>
    <name evidence="1" type="ORF">EWB00_005882</name>
</gene>
<dbReference type="STRING" id="6182.A0A4Z2D079"/>
<evidence type="ECO:0000313" key="2">
    <source>
        <dbReference type="Proteomes" id="UP000311919"/>
    </source>
</evidence>
<accession>A0A4Z2D079</accession>
<protein>
    <submittedName>
        <fullName evidence="1">Uncharacterized protein</fullName>
    </submittedName>
</protein>
<dbReference type="EMBL" id="SKCS01000383">
    <property type="protein sequence ID" value="TNN09921.1"/>
    <property type="molecule type" value="Genomic_DNA"/>
</dbReference>
<dbReference type="AlphaFoldDB" id="A0A4Z2D079"/>
<reference evidence="1 2" key="1">
    <citation type="submission" date="2019-03" db="EMBL/GenBank/DDBJ databases">
        <title>An improved genome assembly of the fluke Schistosoma japonicum.</title>
        <authorList>
            <person name="Hu W."/>
            <person name="Luo F."/>
            <person name="Yin M."/>
            <person name="Mo X."/>
            <person name="Sun C."/>
            <person name="Wu Q."/>
            <person name="Zhu B."/>
            <person name="Xiang M."/>
            <person name="Wang J."/>
            <person name="Wang Y."/>
            <person name="Zhang T."/>
            <person name="Xu B."/>
            <person name="Zheng H."/>
            <person name="Feng Z."/>
        </authorList>
    </citation>
    <scope>NUCLEOTIDE SEQUENCE [LARGE SCALE GENOMIC DNA]</scope>
    <source>
        <strain evidence="1">HuSjv2</strain>
        <tissue evidence="1">Worms</tissue>
    </source>
</reference>
<sequence>FLDPDKISDIYILIECSDYGKPSLTTLQTIHFELIHRDIHQHNELTLTYIKLLRNFIMNDVNCACFNQPLHQYHKSSC</sequence>
<name>A0A4Z2D079_SCHJA</name>
<keyword evidence="2" id="KW-1185">Reference proteome</keyword>
<dbReference type="Proteomes" id="UP000311919">
    <property type="component" value="Unassembled WGS sequence"/>
</dbReference>
<proteinExistence type="predicted"/>
<feature type="non-terminal residue" evidence="1">
    <location>
        <position position="78"/>
    </location>
</feature>
<evidence type="ECO:0000313" key="1">
    <source>
        <dbReference type="EMBL" id="TNN09921.1"/>
    </source>
</evidence>
<comment type="caution">
    <text evidence="1">The sequence shown here is derived from an EMBL/GenBank/DDBJ whole genome shotgun (WGS) entry which is preliminary data.</text>
</comment>